<evidence type="ECO:0000259" key="2">
    <source>
        <dbReference type="Pfam" id="PF14467"/>
    </source>
</evidence>
<dbReference type="AlphaFoldDB" id="A0AAW9R9L3"/>
<evidence type="ECO:0000256" key="1">
    <source>
        <dbReference type="SAM" id="SignalP"/>
    </source>
</evidence>
<dbReference type="EMBL" id="JAZHOG010000022">
    <property type="protein sequence ID" value="MEJ8569819.1"/>
    <property type="molecule type" value="Genomic_DNA"/>
</dbReference>
<feature type="chain" id="PRO_5043634232" evidence="1">
    <location>
        <begin position="25"/>
        <end position="149"/>
    </location>
</feature>
<comment type="caution">
    <text evidence="3">The sequence shown here is derived from an EMBL/GenBank/DDBJ whole genome shotgun (WGS) entry which is preliminary data.</text>
</comment>
<feature type="signal peptide" evidence="1">
    <location>
        <begin position="1"/>
        <end position="24"/>
    </location>
</feature>
<keyword evidence="4" id="KW-1185">Reference proteome</keyword>
<name>A0AAW9R9L3_9GAMM</name>
<gene>
    <name evidence="3" type="ORF">V3330_19485</name>
</gene>
<feature type="domain" description="DUF4426" evidence="2">
    <location>
        <begin position="29"/>
        <end position="149"/>
    </location>
</feature>
<organism evidence="3 4">
    <name type="scientific">Elongatibacter sediminis</name>
    <dbReference type="NCBI Taxonomy" id="3119006"/>
    <lineage>
        <taxon>Bacteria</taxon>
        <taxon>Pseudomonadati</taxon>
        <taxon>Pseudomonadota</taxon>
        <taxon>Gammaproteobacteria</taxon>
        <taxon>Chromatiales</taxon>
        <taxon>Wenzhouxiangellaceae</taxon>
        <taxon>Elongatibacter</taxon>
    </lineage>
</organism>
<protein>
    <submittedName>
        <fullName evidence="3">DUF4426 domain-containing protein</fullName>
    </submittedName>
</protein>
<keyword evidence="1" id="KW-0732">Signal</keyword>
<dbReference type="InterPro" id="IPR025218">
    <property type="entry name" value="DUF4426"/>
</dbReference>
<dbReference type="RefSeq" id="WP_354697146.1">
    <property type="nucleotide sequence ID" value="NZ_JAZHOG010000022.1"/>
</dbReference>
<reference evidence="3 4" key="1">
    <citation type="submission" date="2024-02" db="EMBL/GenBank/DDBJ databases">
        <title>A novel Wenzhouxiangellaceae bacterium, isolated from coastal sediments.</title>
        <authorList>
            <person name="Du Z.-J."/>
            <person name="Ye Y.-Q."/>
            <person name="Zhang X.-Y."/>
        </authorList>
    </citation>
    <scope>NUCLEOTIDE SEQUENCE [LARGE SCALE GENOMIC DNA]</scope>
    <source>
        <strain evidence="3 4">CH-27</strain>
    </source>
</reference>
<proteinExistence type="predicted"/>
<dbReference type="Pfam" id="PF14467">
    <property type="entry name" value="DUF4426"/>
    <property type="match status" value="1"/>
</dbReference>
<accession>A0AAW9R9L3</accession>
<dbReference type="Proteomes" id="UP001359886">
    <property type="component" value="Unassembled WGS sequence"/>
</dbReference>
<evidence type="ECO:0000313" key="3">
    <source>
        <dbReference type="EMBL" id="MEJ8569819.1"/>
    </source>
</evidence>
<dbReference type="Gene3D" id="2.60.40.3340">
    <property type="entry name" value="Domain of unknown function DUF4426"/>
    <property type="match status" value="1"/>
</dbReference>
<sequence length="149" mass="16569">MNRIRMTACALLLIALMIAPASQAQQFEGFGNYEVHYNVLNSDQIPATVAQGYGIQRSANRALLNITILDTSGETPTPIHARVSASAVNLTGQRREIELREISDSDDAVYYIGLLPVHNMETYNFTVNVQVEGEADPFVVSFRQQFFTE</sequence>
<evidence type="ECO:0000313" key="4">
    <source>
        <dbReference type="Proteomes" id="UP001359886"/>
    </source>
</evidence>